<dbReference type="Gene3D" id="1.10.287.1260">
    <property type="match status" value="1"/>
</dbReference>
<dbReference type="InterPro" id="IPR006686">
    <property type="entry name" value="MscS_channel_CS"/>
</dbReference>
<dbReference type="Pfam" id="PF21082">
    <property type="entry name" value="MS_channel_3rd"/>
    <property type="match status" value="1"/>
</dbReference>
<feature type="transmembrane region" description="Helical" evidence="8">
    <location>
        <begin position="59"/>
        <end position="79"/>
    </location>
</feature>
<dbReference type="OrthoDB" id="31543at2157"/>
<dbReference type="Proteomes" id="UP000011602">
    <property type="component" value="Unassembled WGS sequence"/>
</dbReference>
<feature type="transmembrane region" description="Helical" evidence="8">
    <location>
        <begin position="20"/>
        <end position="38"/>
    </location>
</feature>
<evidence type="ECO:0000256" key="6">
    <source>
        <dbReference type="ARBA" id="ARBA00023136"/>
    </source>
</evidence>
<dbReference type="GO" id="GO:0005886">
    <property type="term" value="C:plasma membrane"/>
    <property type="evidence" value="ECO:0007669"/>
    <property type="project" value="UniProtKB-SubCell"/>
</dbReference>
<evidence type="ECO:0000256" key="1">
    <source>
        <dbReference type="ARBA" id="ARBA00004651"/>
    </source>
</evidence>
<dbReference type="InterPro" id="IPR011066">
    <property type="entry name" value="MscS_channel_C_sf"/>
</dbReference>
<feature type="transmembrane region" description="Helical" evidence="8">
    <location>
        <begin position="137"/>
        <end position="159"/>
    </location>
</feature>
<dbReference type="InterPro" id="IPR010920">
    <property type="entry name" value="LSM_dom_sf"/>
</dbReference>
<keyword evidence="5 8" id="KW-1133">Transmembrane helix</keyword>
<keyword evidence="4 8" id="KW-0812">Transmembrane</keyword>
<keyword evidence="6 8" id="KW-0472">Membrane</keyword>
<dbReference type="AlphaFoldDB" id="L9WQQ0"/>
<dbReference type="SUPFAM" id="SSF50182">
    <property type="entry name" value="Sm-like ribonucleoproteins"/>
    <property type="match status" value="1"/>
</dbReference>
<dbReference type="RefSeq" id="WP_007260740.1">
    <property type="nucleotide sequence ID" value="NZ_AOHZ01000081.1"/>
</dbReference>
<evidence type="ECO:0000256" key="7">
    <source>
        <dbReference type="SAM" id="MobiDB-lite"/>
    </source>
</evidence>
<keyword evidence="12" id="KW-1185">Reference proteome</keyword>
<feature type="transmembrane region" description="Helical" evidence="8">
    <location>
        <begin position="165"/>
        <end position="195"/>
    </location>
</feature>
<proteinExistence type="inferred from homology"/>
<evidence type="ECO:0000256" key="2">
    <source>
        <dbReference type="ARBA" id="ARBA00008017"/>
    </source>
</evidence>
<dbReference type="eggNOG" id="arCOG01568">
    <property type="taxonomic scope" value="Archaea"/>
</dbReference>
<feature type="domain" description="Mechanosensitive ion channel MscS" evidence="9">
    <location>
        <begin position="186"/>
        <end position="249"/>
    </location>
</feature>
<evidence type="ECO:0000256" key="8">
    <source>
        <dbReference type="SAM" id="Phobius"/>
    </source>
</evidence>
<dbReference type="Gene3D" id="3.30.70.100">
    <property type="match status" value="1"/>
</dbReference>
<dbReference type="PANTHER" id="PTHR30221:SF20">
    <property type="entry name" value="SMALL-CONDUCTANCE MECHANOSENSITIVE CHANNEL"/>
    <property type="match status" value="1"/>
</dbReference>
<comment type="caution">
    <text evidence="11">The sequence shown here is derived from an EMBL/GenBank/DDBJ whole genome shotgun (WGS) entry which is preliminary data.</text>
</comment>
<evidence type="ECO:0000259" key="10">
    <source>
        <dbReference type="Pfam" id="PF21082"/>
    </source>
</evidence>
<dbReference type="SUPFAM" id="SSF82861">
    <property type="entry name" value="Mechanosensitive channel protein MscS (YggB), transmembrane region"/>
    <property type="match status" value="1"/>
</dbReference>
<feature type="compositionally biased region" description="Acidic residues" evidence="7">
    <location>
        <begin position="382"/>
        <end position="396"/>
    </location>
</feature>
<comment type="subcellular location">
    <subcellularLocation>
        <location evidence="1">Cell membrane</location>
        <topology evidence="1">Multi-pass membrane protein</topology>
    </subcellularLocation>
</comment>
<dbReference type="PATRIC" id="fig|1227499.3.peg.3574"/>
<evidence type="ECO:0000256" key="3">
    <source>
        <dbReference type="ARBA" id="ARBA00022475"/>
    </source>
</evidence>
<keyword evidence="3" id="KW-1003">Cell membrane</keyword>
<dbReference type="InterPro" id="IPR049278">
    <property type="entry name" value="MS_channel_C"/>
</dbReference>
<gene>
    <name evidence="11" type="ORF">C493_17396</name>
</gene>
<feature type="transmembrane region" description="Helical" evidence="8">
    <location>
        <begin position="91"/>
        <end position="116"/>
    </location>
</feature>
<dbReference type="InterPro" id="IPR023408">
    <property type="entry name" value="MscS_beta-dom_sf"/>
</dbReference>
<dbReference type="SUPFAM" id="SSF82689">
    <property type="entry name" value="Mechanosensitive channel protein MscS (YggB), C-terminal domain"/>
    <property type="match status" value="1"/>
</dbReference>
<reference evidence="11 12" key="1">
    <citation type="journal article" date="2014" name="PLoS Genet.">
        <title>Phylogenetically driven sequencing of extremely halophilic archaea reveals strategies for static and dynamic osmo-response.</title>
        <authorList>
            <person name="Becker E.A."/>
            <person name="Seitzer P.M."/>
            <person name="Tritt A."/>
            <person name="Larsen D."/>
            <person name="Krusor M."/>
            <person name="Yao A.I."/>
            <person name="Wu D."/>
            <person name="Madern D."/>
            <person name="Eisen J.A."/>
            <person name="Darling A.E."/>
            <person name="Facciotti M.T."/>
        </authorList>
    </citation>
    <scope>NUCLEOTIDE SEQUENCE [LARGE SCALE GENOMIC DNA]</scope>
    <source>
        <strain evidence="11 12">JCM 12255</strain>
    </source>
</reference>
<evidence type="ECO:0000256" key="4">
    <source>
        <dbReference type="ARBA" id="ARBA00022692"/>
    </source>
</evidence>
<dbReference type="EMBL" id="AOHZ01000081">
    <property type="protein sequence ID" value="ELY51727.1"/>
    <property type="molecule type" value="Genomic_DNA"/>
</dbReference>
<name>L9WQQ0_9EURY</name>
<dbReference type="PROSITE" id="PS01246">
    <property type="entry name" value="UPF0003"/>
    <property type="match status" value="1"/>
</dbReference>
<feature type="region of interest" description="Disordered" evidence="7">
    <location>
        <begin position="353"/>
        <end position="407"/>
    </location>
</feature>
<dbReference type="Pfam" id="PF00924">
    <property type="entry name" value="MS_channel_2nd"/>
    <property type="match status" value="1"/>
</dbReference>
<organism evidence="11 12">
    <name type="scientific">Natronolimnohabitans innermongolicus JCM 12255</name>
    <dbReference type="NCBI Taxonomy" id="1227499"/>
    <lineage>
        <taxon>Archaea</taxon>
        <taxon>Methanobacteriati</taxon>
        <taxon>Methanobacteriota</taxon>
        <taxon>Stenosarchaea group</taxon>
        <taxon>Halobacteria</taxon>
        <taxon>Halobacteriales</taxon>
        <taxon>Natrialbaceae</taxon>
        <taxon>Natronolimnohabitans</taxon>
    </lineage>
</organism>
<sequence length="407" mass="44342">METRQAALGGLFDAFGLDVRIAITVAAIGFLLVVLLTYRRLQRWLNDRTKPLYSDILSTTILIGSCLLSLSVVLGTWGLTDDVRDVYSEYFGQGVLVQAAVTFILVVGTVIVTRFVKRVLEELLGSASAITDHQREITHRVTQVIIWSVSLVVILGVWVDDLGGLLVGAGFAGIVIGIAAQQTLGTVLSGFVLMFDRPFEIGDWIEVDDEEGIVTDISIVNTRLQSFDGEYIMIPNDVISSSMVTNRSRRGRLRIEVDVGVDYESDPERAAEIARSRVEELDASLTAPSPQVITKEFGDSAVVLGVRFWIDNPNARRYNRARTTAINEIKAAFEEAGIKIPYPQRELSGRAETGGFRIADDGRPNAPSAGNSRSRGERSDADSDDGESDSGSESESEPTPGLPSEDD</sequence>
<dbReference type="Gene3D" id="2.30.30.60">
    <property type="match status" value="1"/>
</dbReference>
<dbReference type="InterPro" id="IPR006685">
    <property type="entry name" value="MscS_channel_2nd"/>
</dbReference>
<dbReference type="PANTHER" id="PTHR30221">
    <property type="entry name" value="SMALL-CONDUCTANCE MECHANOSENSITIVE CHANNEL"/>
    <property type="match status" value="1"/>
</dbReference>
<evidence type="ECO:0000313" key="12">
    <source>
        <dbReference type="Proteomes" id="UP000011602"/>
    </source>
</evidence>
<evidence type="ECO:0000313" key="11">
    <source>
        <dbReference type="EMBL" id="ELY51727.1"/>
    </source>
</evidence>
<evidence type="ECO:0000259" key="9">
    <source>
        <dbReference type="Pfam" id="PF00924"/>
    </source>
</evidence>
<dbReference type="InterPro" id="IPR045275">
    <property type="entry name" value="MscS_archaea/bacteria_type"/>
</dbReference>
<evidence type="ECO:0000256" key="5">
    <source>
        <dbReference type="ARBA" id="ARBA00022989"/>
    </source>
</evidence>
<comment type="similarity">
    <text evidence="2">Belongs to the MscS (TC 1.A.23) family.</text>
</comment>
<dbReference type="GO" id="GO:0008381">
    <property type="term" value="F:mechanosensitive monoatomic ion channel activity"/>
    <property type="evidence" value="ECO:0007669"/>
    <property type="project" value="InterPro"/>
</dbReference>
<feature type="domain" description="Mechanosensitive ion channel MscS C-terminal" evidence="10">
    <location>
        <begin position="255"/>
        <end position="340"/>
    </location>
</feature>
<protein>
    <submittedName>
        <fullName evidence="11">Mechanosensitive ion channel MscS</fullName>
    </submittedName>
</protein>
<accession>L9WQQ0</accession>
<dbReference type="InterPro" id="IPR011014">
    <property type="entry name" value="MscS_channel_TM-2"/>
</dbReference>
<dbReference type="STRING" id="1227499.C493_17396"/>